<organism evidence="3 4">
    <name type="scientific">Stenomitos frigidus AS-A4</name>
    <dbReference type="NCBI Taxonomy" id="2933935"/>
    <lineage>
        <taxon>Bacteria</taxon>
        <taxon>Bacillati</taxon>
        <taxon>Cyanobacteriota</taxon>
        <taxon>Cyanophyceae</taxon>
        <taxon>Leptolyngbyales</taxon>
        <taxon>Leptolyngbyaceae</taxon>
        <taxon>Stenomitos</taxon>
    </lineage>
</organism>
<evidence type="ECO:0000313" key="3">
    <source>
        <dbReference type="EMBL" id="MEP1057626.1"/>
    </source>
</evidence>
<dbReference type="EMBL" id="JAMPLM010000002">
    <property type="protein sequence ID" value="MEP1057626.1"/>
    <property type="molecule type" value="Genomic_DNA"/>
</dbReference>
<keyword evidence="1" id="KW-0238">DNA-binding</keyword>
<dbReference type="Proteomes" id="UP001476950">
    <property type="component" value="Unassembled WGS sequence"/>
</dbReference>
<dbReference type="InterPro" id="IPR050807">
    <property type="entry name" value="TransReg_Diox_bact_type"/>
</dbReference>
<dbReference type="PANTHER" id="PTHR46797">
    <property type="entry name" value="HTH-TYPE TRANSCRIPTIONAL REGULATOR"/>
    <property type="match status" value="1"/>
</dbReference>
<keyword evidence="4" id="KW-1185">Reference proteome</keyword>
<proteinExistence type="predicted"/>
<evidence type="ECO:0000256" key="1">
    <source>
        <dbReference type="ARBA" id="ARBA00023125"/>
    </source>
</evidence>
<protein>
    <submittedName>
        <fullName evidence="3">Helix-turn-helix transcriptional regulator</fullName>
    </submittedName>
</protein>
<dbReference type="PANTHER" id="PTHR46797:SF1">
    <property type="entry name" value="METHYLPHOSPHONATE SYNTHASE"/>
    <property type="match status" value="1"/>
</dbReference>
<dbReference type="PROSITE" id="PS50943">
    <property type="entry name" value="HTH_CROC1"/>
    <property type="match status" value="1"/>
</dbReference>
<comment type="caution">
    <text evidence="3">The sequence shown here is derived from an EMBL/GenBank/DDBJ whole genome shotgun (WGS) entry which is preliminary data.</text>
</comment>
<feature type="domain" description="HTH cro/C1-type" evidence="2">
    <location>
        <begin position="5"/>
        <end position="59"/>
    </location>
</feature>
<dbReference type="Pfam" id="PF01381">
    <property type="entry name" value="HTH_3"/>
    <property type="match status" value="1"/>
</dbReference>
<dbReference type="CDD" id="cd00093">
    <property type="entry name" value="HTH_XRE"/>
    <property type="match status" value="1"/>
</dbReference>
<dbReference type="Gene3D" id="1.10.260.40">
    <property type="entry name" value="lambda repressor-like DNA-binding domains"/>
    <property type="match status" value="1"/>
</dbReference>
<evidence type="ECO:0000259" key="2">
    <source>
        <dbReference type="PROSITE" id="PS50943"/>
    </source>
</evidence>
<evidence type="ECO:0000313" key="4">
    <source>
        <dbReference type="Proteomes" id="UP001476950"/>
    </source>
</evidence>
<gene>
    <name evidence="3" type="ORF">NDI38_04190</name>
</gene>
<name>A0ABV0KEF9_9CYAN</name>
<reference evidence="3 4" key="1">
    <citation type="submission" date="2022-04" db="EMBL/GenBank/DDBJ databases">
        <title>Positive selection, recombination, and allopatry shape intraspecific diversity of widespread and dominant cyanobacteria.</title>
        <authorList>
            <person name="Wei J."/>
            <person name="Shu W."/>
            <person name="Hu C."/>
        </authorList>
    </citation>
    <scope>NUCLEOTIDE SEQUENCE [LARGE SCALE GENOMIC DNA]</scope>
    <source>
        <strain evidence="3 4">AS-A4</strain>
    </source>
</reference>
<accession>A0ABV0KEF9</accession>
<dbReference type="SMART" id="SM00530">
    <property type="entry name" value="HTH_XRE"/>
    <property type="match status" value="1"/>
</dbReference>
<sequence length="80" mass="8720">MTSKLAEYRKTKGLSQDDLAQASGLTKTTIQNWENGRNLGAVLRVLKVCQELNVDIRQLFVVIDTVDEEPAGSAGGEDGR</sequence>
<dbReference type="SUPFAM" id="SSF47413">
    <property type="entry name" value="lambda repressor-like DNA-binding domains"/>
    <property type="match status" value="1"/>
</dbReference>
<dbReference type="RefSeq" id="WP_190450592.1">
    <property type="nucleotide sequence ID" value="NZ_JAMPLM010000002.1"/>
</dbReference>
<dbReference type="InterPro" id="IPR010982">
    <property type="entry name" value="Lambda_DNA-bd_dom_sf"/>
</dbReference>
<dbReference type="InterPro" id="IPR001387">
    <property type="entry name" value="Cro/C1-type_HTH"/>
</dbReference>